<organism evidence="1 2">
    <name type="scientific">Candidatus Gottesmanbacteria bacterium GW2011_GWB1_44_11c</name>
    <dbReference type="NCBI Taxonomy" id="1618447"/>
    <lineage>
        <taxon>Bacteria</taxon>
        <taxon>Candidatus Gottesmaniibacteriota</taxon>
    </lineage>
</organism>
<accession>A0A0G1GW12</accession>
<name>A0A0G1GW12_9BACT</name>
<gene>
    <name evidence="1" type="ORF">UW22_C0005G0004</name>
</gene>
<proteinExistence type="predicted"/>
<evidence type="ECO:0000313" key="2">
    <source>
        <dbReference type="Proteomes" id="UP000034617"/>
    </source>
</evidence>
<sequence length="50" mass="5876">MFTKRIGIDLGTANSLVWLDRRDLPFSRHRRDHGASYGGLRHKLFYICLD</sequence>
<dbReference type="EMBL" id="LCHM01000005">
    <property type="protein sequence ID" value="KKT38830.1"/>
    <property type="molecule type" value="Genomic_DNA"/>
</dbReference>
<dbReference type="AlphaFoldDB" id="A0A0G1GW12"/>
<protein>
    <submittedName>
        <fullName evidence="1">Uncharacterized protein</fullName>
    </submittedName>
</protein>
<comment type="caution">
    <text evidence="1">The sequence shown here is derived from an EMBL/GenBank/DDBJ whole genome shotgun (WGS) entry which is preliminary data.</text>
</comment>
<evidence type="ECO:0000313" key="1">
    <source>
        <dbReference type="EMBL" id="KKT38830.1"/>
    </source>
</evidence>
<dbReference type="Proteomes" id="UP000034617">
    <property type="component" value="Unassembled WGS sequence"/>
</dbReference>
<dbReference type="PATRIC" id="fig|1618447.3.peg.210"/>
<reference evidence="1 2" key="1">
    <citation type="journal article" date="2015" name="Nature">
        <title>rRNA introns, odd ribosomes, and small enigmatic genomes across a large radiation of phyla.</title>
        <authorList>
            <person name="Brown C.T."/>
            <person name="Hug L.A."/>
            <person name="Thomas B.C."/>
            <person name="Sharon I."/>
            <person name="Castelle C.J."/>
            <person name="Singh A."/>
            <person name="Wilkins M.J."/>
            <person name="Williams K.H."/>
            <person name="Banfield J.F."/>
        </authorList>
    </citation>
    <scope>NUCLEOTIDE SEQUENCE [LARGE SCALE GENOMIC DNA]</scope>
</reference>